<evidence type="ECO:0000313" key="2">
    <source>
        <dbReference type="Proteomes" id="UP001153332"/>
    </source>
</evidence>
<accession>A0ACC2JE08</accession>
<protein>
    <submittedName>
        <fullName evidence="1">Uncharacterized protein</fullName>
    </submittedName>
</protein>
<sequence>MGKNKGASYHDIAVHAAKVIDISNLPASQEKLSDVMPYLSTWLRIVSTTIFECQHVREYMDRFALTRNKGKGRKKMSVLMRREARCFEARYLNADGLGIFGCCRRKLKTPEFNATRINMAYDPGNSISSRMRSTTIWNHGSDWRLRYLSRLVLTNASRSLYQLSSARLLDKMKVNSIVSVLALSATAFASPKPKGHKHLPTTVIAGVEVVDTQIVRDAHALIAKFPDYLYFHCMRTWLLGVATINANETLKAEVDLEAHALGTILHDLGWDMSDDSPWVTHENRFEVDGALGAVRFIKEHKSYKPCYWNAARLERIFDGIALHGTVGIHPYKNVDSKWITASVGFDGVNFTPEEVPTADFNSVVAEFPKETFQAGAIETFTWMAATKPDATYNTFVEPFGTAYVPGYNATGHRSFDRITAGWNPQ</sequence>
<dbReference type="EMBL" id="JAPUUL010002185">
    <property type="protein sequence ID" value="KAJ8125767.1"/>
    <property type="molecule type" value="Genomic_DNA"/>
</dbReference>
<keyword evidence="2" id="KW-1185">Reference proteome</keyword>
<name>A0ACC2JE08_9PEZI</name>
<evidence type="ECO:0000313" key="1">
    <source>
        <dbReference type="EMBL" id="KAJ8125767.1"/>
    </source>
</evidence>
<dbReference type="Proteomes" id="UP001153332">
    <property type="component" value="Unassembled WGS sequence"/>
</dbReference>
<comment type="caution">
    <text evidence="1">The sequence shown here is derived from an EMBL/GenBank/DDBJ whole genome shotgun (WGS) entry which is preliminary data.</text>
</comment>
<organism evidence="1 2">
    <name type="scientific">Lasiodiplodia mahajangana</name>
    <dbReference type="NCBI Taxonomy" id="1108764"/>
    <lineage>
        <taxon>Eukaryota</taxon>
        <taxon>Fungi</taxon>
        <taxon>Dikarya</taxon>
        <taxon>Ascomycota</taxon>
        <taxon>Pezizomycotina</taxon>
        <taxon>Dothideomycetes</taxon>
        <taxon>Dothideomycetes incertae sedis</taxon>
        <taxon>Botryosphaeriales</taxon>
        <taxon>Botryosphaeriaceae</taxon>
        <taxon>Lasiodiplodia</taxon>
    </lineage>
</organism>
<gene>
    <name evidence="1" type="ORF">O1611_g7870</name>
</gene>
<reference evidence="1" key="1">
    <citation type="submission" date="2022-12" db="EMBL/GenBank/DDBJ databases">
        <title>Genome Sequence of Lasiodiplodia mahajangana.</title>
        <authorList>
            <person name="Buettner E."/>
        </authorList>
    </citation>
    <scope>NUCLEOTIDE SEQUENCE</scope>
    <source>
        <strain evidence="1">VT137</strain>
    </source>
</reference>
<proteinExistence type="predicted"/>